<feature type="region of interest" description="Disordered" evidence="1">
    <location>
        <begin position="59"/>
        <end position="81"/>
    </location>
</feature>
<name>A0AAD7GY55_9AGAR</name>
<gene>
    <name evidence="2" type="ORF">B0H16DRAFT_1746444</name>
</gene>
<reference evidence="2" key="1">
    <citation type="submission" date="2023-03" db="EMBL/GenBank/DDBJ databases">
        <title>Massive genome expansion in bonnet fungi (Mycena s.s.) driven by repeated elements and novel gene families across ecological guilds.</title>
        <authorList>
            <consortium name="Lawrence Berkeley National Laboratory"/>
            <person name="Harder C.B."/>
            <person name="Miyauchi S."/>
            <person name="Viragh M."/>
            <person name="Kuo A."/>
            <person name="Thoen E."/>
            <person name="Andreopoulos B."/>
            <person name="Lu D."/>
            <person name="Skrede I."/>
            <person name="Drula E."/>
            <person name="Henrissat B."/>
            <person name="Morin E."/>
            <person name="Kohler A."/>
            <person name="Barry K."/>
            <person name="LaButti K."/>
            <person name="Morin E."/>
            <person name="Salamov A."/>
            <person name="Lipzen A."/>
            <person name="Mereny Z."/>
            <person name="Hegedus B."/>
            <person name="Baldrian P."/>
            <person name="Stursova M."/>
            <person name="Weitz H."/>
            <person name="Taylor A."/>
            <person name="Grigoriev I.V."/>
            <person name="Nagy L.G."/>
            <person name="Martin F."/>
            <person name="Kauserud H."/>
        </authorList>
    </citation>
    <scope>NUCLEOTIDE SEQUENCE</scope>
    <source>
        <strain evidence="2">CBHHK182m</strain>
    </source>
</reference>
<feature type="compositionally biased region" description="Low complexity" evidence="1">
    <location>
        <begin position="65"/>
        <end position="74"/>
    </location>
</feature>
<protein>
    <submittedName>
        <fullName evidence="2">Uncharacterized protein</fullName>
    </submittedName>
</protein>
<dbReference type="Pfam" id="PF18759">
    <property type="entry name" value="Plavaka"/>
    <property type="match status" value="1"/>
</dbReference>
<comment type="caution">
    <text evidence="2">The sequence shown here is derived from an EMBL/GenBank/DDBJ whole genome shotgun (WGS) entry which is preliminary data.</text>
</comment>
<dbReference type="EMBL" id="JARKIB010000441">
    <property type="protein sequence ID" value="KAJ7707896.1"/>
    <property type="molecule type" value="Genomic_DNA"/>
</dbReference>
<proteinExistence type="predicted"/>
<dbReference type="Proteomes" id="UP001215598">
    <property type="component" value="Unassembled WGS sequence"/>
</dbReference>
<keyword evidence="3" id="KW-1185">Reference proteome</keyword>
<organism evidence="2 3">
    <name type="scientific">Mycena metata</name>
    <dbReference type="NCBI Taxonomy" id="1033252"/>
    <lineage>
        <taxon>Eukaryota</taxon>
        <taxon>Fungi</taxon>
        <taxon>Dikarya</taxon>
        <taxon>Basidiomycota</taxon>
        <taxon>Agaricomycotina</taxon>
        <taxon>Agaricomycetes</taxon>
        <taxon>Agaricomycetidae</taxon>
        <taxon>Agaricales</taxon>
        <taxon>Marasmiineae</taxon>
        <taxon>Mycenaceae</taxon>
        <taxon>Mycena</taxon>
    </lineage>
</organism>
<evidence type="ECO:0000256" key="1">
    <source>
        <dbReference type="SAM" id="MobiDB-lite"/>
    </source>
</evidence>
<dbReference type="InterPro" id="IPR041078">
    <property type="entry name" value="Plavaka"/>
</dbReference>
<dbReference type="AlphaFoldDB" id="A0AAD7GY55"/>
<accession>A0AAD7GY55</accession>
<sequence length="872" mass="98188">MESGYEAPRVAWPAVDKDTFMPGVQAETLINPAPTREARKTAEDKFHHKPIIEKYPGRLAGRPISVPSPSSEESYGSALGNSAQENPYAPFKSKVDWEIAKWAKLRGAGSTAFTDLLNIDRVRESLDLSYGTSVQLNKIIDGKLPGRPKFTRSEVVVNGEVFPLYSRDILECVRALWGETDFAPYLFVVPEKHYIDKGKTIRMYHNMHTGKWWWSMQDVVEQDNPGATIIPIIISSDKTQLTVFGNKTAYPVYMTIGNIPKEIRRKPSRRGYVLLGYLPTSRMKNVKNKAARRRILGNVFHACMAQILAPLKEAGKTGIPMTSGDGVTRRGHPIYATFVGDYPEQVLVTAVKSGECPTCEAPRDELGEDKDFPLRDLEAILQALDTLDEGPTIYAQACLPYTNIYRAISPDILHQLYQGVIKHLIAWVTACCGEAEVDARCRRLPLNHNIRLFMNGITNLSRVTGKEHDQISRFLLSLVIDVPLPNGHSSSKLVGAVRGLLDFVYLAQYPMHTSETLAHLDNALQRFHDNKSIFVDLGVRDEFNLPKLHGCCHYTPYIKSFGTTDNYNTAYTERLHIDLAKEAYHSTNFKDEFPQMTLWLERKEKIYRHEKYIQWRLDGCPSPPVIDHIYPGIVFERQLKMTKHPTLKSVRISRLVSDYGATLFRDALARYVVHLNNPELSVLQVEQMSQDLSFPFNSVPVYHRIKFTTHDPYSAPGLPDSVVDSIHVQPGKTLKNGGDLPARFDTALVNGGNGQITGAAGPRNIFSSTSAPSLSLFSRGINPPKHLAYVEWFSPFKDPEADHLMYKVNRSMKDGYRHSSIIPVANIRRSVHLLPKFGPVAPADWKSSNVLDKCSHFFVNALTDRHIYATTF</sequence>
<evidence type="ECO:0000313" key="3">
    <source>
        <dbReference type="Proteomes" id="UP001215598"/>
    </source>
</evidence>
<evidence type="ECO:0000313" key="2">
    <source>
        <dbReference type="EMBL" id="KAJ7707896.1"/>
    </source>
</evidence>